<dbReference type="PANTHER" id="PTHR18968">
    <property type="entry name" value="THIAMINE PYROPHOSPHATE ENZYMES"/>
    <property type="match status" value="1"/>
</dbReference>
<comment type="cofactor">
    <cofactor evidence="12">
        <name>thiamine diphosphate</name>
        <dbReference type="ChEBI" id="CHEBI:58937"/>
    </cofactor>
    <text evidence="12">Binds 1 thiamine pyrophosphate per subunit.</text>
</comment>
<comment type="catalytic activity">
    <reaction evidence="11 12">
        <text>2 pyruvate + H(+) = (2S)-2-acetolactate + CO2</text>
        <dbReference type="Rhea" id="RHEA:25249"/>
        <dbReference type="ChEBI" id="CHEBI:15361"/>
        <dbReference type="ChEBI" id="CHEBI:15378"/>
        <dbReference type="ChEBI" id="CHEBI:16526"/>
        <dbReference type="ChEBI" id="CHEBI:58476"/>
        <dbReference type="EC" id="2.2.1.6"/>
    </reaction>
</comment>
<dbReference type="FunFam" id="3.40.50.1220:FF:000008">
    <property type="entry name" value="Acetolactate synthase"/>
    <property type="match status" value="1"/>
</dbReference>
<dbReference type="CDD" id="cd07035">
    <property type="entry name" value="TPP_PYR_POX_like"/>
    <property type="match status" value="1"/>
</dbReference>
<keyword evidence="5 12" id="KW-0028">Amino-acid biosynthesis</keyword>
<keyword evidence="7 12" id="KW-0479">Metal-binding</keyword>
<dbReference type="InterPro" id="IPR012846">
    <property type="entry name" value="Acetolactate_synth_lsu"/>
</dbReference>
<dbReference type="Gene3D" id="3.40.50.970">
    <property type="match status" value="2"/>
</dbReference>
<feature type="domain" description="Thiamine pyrophosphate enzyme N-terminal TPP-binding" evidence="15">
    <location>
        <begin position="14"/>
        <end position="128"/>
    </location>
</feature>
<dbReference type="InterPro" id="IPR011766">
    <property type="entry name" value="TPP_enzyme_TPP-bd"/>
</dbReference>
<dbReference type="PATRIC" id="fig|1423786.4.peg.149"/>
<dbReference type="Pfam" id="PF02776">
    <property type="entry name" value="TPP_enzyme_N"/>
    <property type="match status" value="1"/>
</dbReference>
<evidence type="ECO:0000256" key="12">
    <source>
        <dbReference type="RuleBase" id="RU003591"/>
    </source>
</evidence>
<dbReference type="SUPFAM" id="SSF52518">
    <property type="entry name" value="Thiamin diphosphate-binding fold (THDP-binding)"/>
    <property type="match status" value="2"/>
</dbReference>
<dbReference type="EC" id="2.2.1.6" evidence="4 12"/>
<comment type="caution">
    <text evidence="16">The sequence shown here is derived from an EMBL/GenBank/DDBJ whole genome shotgun (WGS) entry which is preliminary data.</text>
</comment>
<dbReference type="GO" id="GO:0030976">
    <property type="term" value="F:thiamine pyrophosphate binding"/>
    <property type="evidence" value="ECO:0007669"/>
    <property type="project" value="UniProtKB-UniRule"/>
</dbReference>
<dbReference type="AlphaFoldDB" id="A0A0R1YYQ4"/>
<reference evidence="16 17" key="1">
    <citation type="journal article" date="2015" name="Genome Announc.">
        <title>Expanding the biotechnology potential of lactobacilli through comparative genomics of 213 strains and associated genera.</title>
        <authorList>
            <person name="Sun Z."/>
            <person name="Harris H.M."/>
            <person name="McCann A."/>
            <person name="Guo C."/>
            <person name="Argimon S."/>
            <person name="Zhang W."/>
            <person name="Yang X."/>
            <person name="Jeffery I.B."/>
            <person name="Cooney J.C."/>
            <person name="Kagawa T.F."/>
            <person name="Liu W."/>
            <person name="Song Y."/>
            <person name="Salvetti E."/>
            <person name="Wrobel A."/>
            <person name="Rasinkangas P."/>
            <person name="Parkhill J."/>
            <person name="Rea M.C."/>
            <person name="O'Sullivan O."/>
            <person name="Ritari J."/>
            <person name="Douillard F.P."/>
            <person name="Paul Ross R."/>
            <person name="Yang R."/>
            <person name="Briner A.E."/>
            <person name="Felis G.E."/>
            <person name="de Vos W.M."/>
            <person name="Barrangou R."/>
            <person name="Klaenhammer T.R."/>
            <person name="Caufield P.W."/>
            <person name="Cui Y."/>
            <person name="Zhang H."/>
            <person name="O'Toole P.W."/>
        </authorList>
    </citation>
    <scope>NUCLEOTIDE SEQUENCE [LARGE SCALE GENOMIC DNA]</scope>
    <source>
        <strain evidence="16 17">DSM 18390</strain>
    </source>
</reference>
<proteinExistence type="inferred from homology"/>
<feature type="domain" description="Thiamine pyrophosphate enzyme TPP-binding" evidence="14">
    <location>
        <begin position="395"/>
        <end position="543"/>
    </location>
</feature>
<evidence type="ECO:0000259" key="15">
    <source>
        <dbReference type="Pfam" id="PF02776"/>
    </source>
</evidence>
<dbReference type="InterPro" id="IPR039368">
    <property type="entry name" value="AHAS_TPP"/>
</dbReference>
<evidence type="ECO:0000256" key="6">
    <source>
        <dbReference type="ARBA" id="ARBA00022679"/>
    </source>
</evidence>
<dbReference type="InterPro" id="IPR045229">
    <property type="entry name" value="TPP_enz"/>
</dbReference>
<dbReference type="InterPro" id="IPR029061">
    <property type="entry name" value="THDP-binding"/>
</dbReference>
<keyword evidence="9 12" id="KW-0786">Thiamine pyrophosphate</keyword>
<dbReference type="GO" id="GO:0050660">
    <property type="term" value="F:flavin adenine dinucleotide binding"/>
    <property type="evidence" value="ECO:0007669"/>
    <property type="project" value="InterPro"/>
</dbReference>
<evidence type="ECO:0000256" key="3">
    <source>
        <dbReference type="ARBA" id="ARBA00007812"/>
    </source>
</evidence>
<dbReference type="InterPro" id="IPR029035">
    <property type="entry name" value="DHS-like_NAD/FAD-binding_dom"/>
</dbReference>
<dbReference type="Pfam" id="PF00205">
    <property type="entry name" value="TPP_enzyme_M"/>
    <property type="match status" value="1"/>
</dbReference>
<dbReference type="GO" id="GO:0005948">
    <property type="term" value="C:acetolactate synthase complex"/>
    <property type="evidence" value="ECO:0007669"/>
    <property type="project" value="TreeGrafter"/>
</dbReference>
<comment type="similarity">
    <text evidence="3 12">Belongs to the TPP enzyme family.</text>
</comment>
<keyword evidence="6 12" id="KW-0808">Transferase</keyword>
<dbReference type="UniPathway" id="UPA00047">
    <property type="reaction ID" value="UER00055"/>
</dbReference>
<evidence type="ECO:0000256" key="1">
    <source>
        <dbReference type="ARBA" id="ARBA00004974"/>
    </source>
</evidence>
<evidence type="ECO:0000256" key="2">
    <source>
        <dbReference type="ARBA" id="ARBA00005025"/>
    </source>
</evidence>
<dbReference type="Pfam" id="PF02775">
    <property type="entry name" value="TPP_enzyme_C"/>
    <property type="match status" value="1"/>
</dbReference>
<keyword evidence="8 12" id="KW-0460">Magnesium</keyword>
<dbReference type="FunFam" id="3.40.50.970:FF:000007">
    <property type="entry name" value="Acetolactate synthase"/>
    <property type="match status" value="1"/>
</dbReference>
<evidence type="ECO:0000313" key="16">
    <source>
        <dbReference type="EMBL" id="KRM44694.1"/>
    </source>
</evidence>
<comment type="pathway">
    <text evidence="1 12">Amino-acid biosynthesis; L-isoleucine biosynthesis; L-isoleucine from 2-oxobutanoate: step 1/4.</text>
</comment>
<evidence type="ECO:0000313" key="17">
    <source>
        <dbReference type="Proteomes" id="UP000051010"/>
    </source>
</evidence>
<evidence type="ECO:0000256" key="11">
    <source>
        <dbReference type="ARBA" id="ARBA00048670"/>
    </source>
</evidence>
<evidence type="ECO:0000256" key="8">
    <source>
        <dbReference type="ARBA" id="ARBA00022842"/>
    </source>
</evidence>
<comment type="cofactor">
    <cofactor evidence="12">
        <name>Mg(2+)</name>
        <dbReference type="ChEBI" id="CHEBI:18420"/>
    </cofactor>
    <text evidence="12">Binds 1 Mg(2+) ion per subunit.</text>
</comment>
<evidence type="ECO:0000259" key="13">
    <source>
        <dbReference type="Pfam" id="PF00205"/>
    </source>
</evidence>
<evidence type="ECO:0000256" key="4">
    <source>
        <dbReference type="ARBA" id="ARBA00013145"/>
    </source>
</evidence>
<dbReference type="InterPro" id="IPR012000">
    <property type="entry name" value="Thiamin_PyroP_enz_cen_dom"/>
</dbReference>
<gene>
    <name evidence="16" type="ORF">FD47_GL000149</name>
</gene>
<comment type="pathway">
    <text evidence="2 12">Amino-acid biosynthesis; L-valine biosynthesis; L-valine from pyruvate: step 1/4.</text>
</comment>
<evidence type="ECO:0000259" key="14">
    <source>
        <dbReference type="Pfam" id="PF02775"/>
    </source>
</evidence>
<dbReference type="Gene3D" id="3.40.50.1220">
    <property type="entry name" value="TPP-binding domain"/>
    <property type="match status" value="1"/>
</dbReference>
<organism evidence="16 17">
    <name type="scientific">Lentilactobacillus parafarraginis DSM 18390 = JCM 14109</name>
    <dbReference type="NCBI Taxonomy" id="1423786"/>
    <lineage>
        <taxon>Bacteria</taxon>
        <taxon>Bacillati</taxon>
        <taxon>Bacillota</taxon>
        <taxon>Bacilli</taxon>
        <taxon>Lactobacillales</taxon>
        <taxon>Lactobacillaceae</taxon>
        <taxon>Lentilactobacillus</taxon>
    </lineage>
</organism>
<dbReference type="InterPro" id="IPR012001">
    <property type="entry name" value="Thiamin_PyroP_enz_TPP-bd_dom"/>
</dbReference>
<dbReference type="GO" id="GO:0009099">
    <property type="term" value="P:L-valine biosynthetic process"/>
    <property type="evidence" value="ECO:0007669"/>
    <property type="project" value="UniProtKB-UniPathway"/>
</dbReference>
<dbReference type="CDD" id="cd02015">
    <property type="entry name" value="TPP_AHAS"/>
    <property type="match status" value="1"/>
</dbReference>
<dbReference type="SUPFAM" id="SSF52467">
    <property type="entry name" value="DHS-like NAD/FAD-binding domain"/>
    <property type="match status" value="1"/>
</dbReference>
<accession>A0A0R1YYQ4</accession>
<dbReference type="NCBIfam" id="TIGR00118">
    <property type="entry name" value="acolac_lg"/>
    <property type="match status" value="1"/>
</dbReference>
<feature type="domain" description="Thiamine pyrophosphate enzyme central" evidence="13">
    <location>
        <begin position="203"/>
        <end position="337"/>
    </location>
</feature>
<keyword evidence="10 12" id="KW-0100">Branched-chain amino acid biosynthesis</keyword>
<evidence type="ECO:0000256" key="9">
    <source>
        <dbReference type="ARBA" id="ARBA00023052"/>
    </source>
</evidence>
<dbReference type="EMBL" id="AZFZ01000010">
    <property type="protein sequence ID" value="KRM44694.1"/>
    <property type="molecule type" value="Genomic_DNA"/>
</dbReference>
<name>A0A0R1YYQ4_9LACO</name>
<dbReference type="GO" id="GO:0009097">
    <property type="term" value="P:isoleucine biosynthetic process"/>
    <property type="evidence" value="ECO:0007669"/>
    <property type="project" value="UniProtKB-UniPathway"/>
</dbReference>
<dbReference type="GO" id="GO:0000287">
    <property type="term" value="F:magnesium ion binding"/>
    <property type="evidence" value="ECO:0007669"/>
    <property type="project" value="UniProtKB-UniRule"/>
</dbReference>
<dbReference type="PANTHER" id="PTHR18968:SF13">
    <property type="entry name" value="ACETOLACTATE SYNTHASE CATALYTIC SUBUNIT, MITOCHONDRIAL"/>
    <property type="match status" value="1"/>
</dbReference>
<dbReference type="RefSeq" id="WP_056980067.1">
    <property type="nucleotide sequence ID" value="NZ_AZFZ01000010.1"/>
</dbReference>
<evidence type="ECO:0000256" key="7">
    <source>
        <dbReference type="ARBA" id="ARBA00022723"/>
    </source>
</evidence>
<evidence type="ECO:0000256" key="10">
    <source>
        <dbReference type="ARBA" id="ARBA00023304"/>
    </source>
</evidence>
<protein>
    <recommendedName>
        <fullName evidence="4 12">Acetolactate synthase</fullName>
        <ecNumber evidence="4 12">2.2.1.6</ecNumber>
    </recommendedName>
</protein>
<dbReference type="UniPathway" id="UPA00049">
    <property type="reaction ID" value="UER00059"/>
</dbReference>
<evidence type="ECO:0000256" key="5">
    <source>
        <dbReference type="ARBA" id="ARBA00022605"/>
    </source>
</evidence>
<sequence length="567" mass="61419">MLAEESKPATDTETGAEILVDALNEQNVEFLFGYPGGAVLPLYDALYTKSFSNVLTRHEQGAVHAAEGYAKTTGKTGVVCVTSGPGAGNVVTGIADAQMDSVPLVVFTGQVTRSAIGTNAFQELDIVSVTKPITKANFQVQNVEDLHSVVTKAFKLAQSGRKGPVLVDLPKDVTADSAIFEEAAKRTKAMSKPRLGKTQKETITKALNALSNAAKPIVVVGAGVAASGATKEFNQFVQNWELPVVTTLLGLGTFPSDDPLFLGMGGMHGSYAANMALDESDFILNIGSRFDDRMVPRAADFADQKTIVHIDIDTHELNKILHADYAVEADAKAALQEMNSRPVDKPQILAWHQLTTDWQDQHPDSVKPGKGEFDPHEVVRAVGKATNGDAIVVTDVGQHQMWAAQAYPFKHSRQLVTSGGLGTMGYGLPAAIGAKFGNQDRDVVLFVGDGGFQMTSEELEVLAAENLNVKIFLMNNHALGMIRQWQDAFYSNHRSKSLFDHQPDFKKLAAAYDINYQRLDPEIPLEQQLNDVFDDPKSTLVEVQVPVTEQVYPMVAPGHANRDMIGF</sequence>
<dbReference type="GO" id="GO:0003984">
    <property type="term" value="F:acetolactate synthase activity"/>
    <property type="evidence" value="ECO:0007669"/>
    <property type="project" value="UniProtKB-EC"/>
</dbReference>
<dbReference type="Proteomes" id="UP000051010">
    <property type="component" value="Unassembled WGS sequence"/>
</dbReference>